<dbReference type="Gene3D" id="3.90.70.80">
    <property type="match status" value="1"/>
</dbReference>
<organism evidence="2">
    <name type="scientific">Plasmodium falciparum Santa Lucia</name>
    <dbReference type="NCBI Taxonomy" id="478859"/>
    <lineage>
        <taxon>Eukaryota</taxon>
        <taxon>Sar</taxon>
        <taxon>Alveolata</taxon>
        <taxon>Apicomplexa</taxon>
        <taxon>Aconoidasida</taxon>
        <taxon>Haemosporida</taxon>
        <taxon>Plasmodiidae</taxon>
        <taxon>Plasmodium</taxon>
        <taxon>Plasmodium (Laverania)</taxon>
    </lineage>
</organism>
<feature type="compositionally biased region" description="Basic and acidic residues" evidence="1">
    <location>
        <begin position="56"/>
        <end position="78"/>
    </location>
</feature>
<feature type="compositionally biased region" description="Basic and acidic residues" evidence="1">
    <location>
        <begin position="101"/>
        <end position="119"/>
    </location>
</feature>
<dbReference type="SUPFAM" id="SSF54001">
    <property type="entry name" value="Cysteine proteinases"/>
    <property type="match status" value="1"/>
</dbReference>
<accession>W7FGH7</accession>
<dbReference type="AlphaFoldDB" id="W7FGH7"/>
<dbReference type="Proteomes" id="UP000030666">
    <property type="component" value="Unassembled WGS sequence"/>
</dbReference>
<evidence type="ECO:0000313" key="2">
    <source>
        <dbReference type="EMBL" id="EUT83664.1"/>
    </source>
</evidence>
<dbReference type="InterPro" id="IPR038765">
    <property type="entry name" value="Papain-like_cys_pep_sf"/>
</dbReference>
<proteinExistence type="predicted"/>
<dbReference type="EMBL" id="KE123502">
    <property type="protein sequence ID" value="EUT83664.1"/>
    <property type="molecule type" value="Genomic_DNA"/>
</dbReference>
<evidence type="ECO:0000256" key="1">
    <source>
        <dbReference type="SAM" id="MobiDB-lite"/>
    </source>
</evidence>
<feature type="region of interest" description="Disordered" evidence="1">
    <location>
        <begin position="56"/>
        <end position="79"/>
    </location>
</feature>
<evidence type="ECO:0008006" key="3">
    <source>
        <dbReference type="Google" id="ProtNLM"/>
    </source>
</evidence>
<name>W7FGH7_PLAFA</name>
<reference evidence="2" key="1">
    <citation type="submission" date="2013-02" db="EMBL/GenBank/DDBJ databases">
        <title>The Genome Sequence of Plasmodium falciparum Santa Lucia.</title>
        <authorList>
            <consortium name="The Broad Institute Genome Sequencing Platform"/>
            <consortium name="The Broad Institute Genome Sequencing Center for Infectious Disease"/>
            <person name="Neafsey D."/>
            <person name="Cheeseman I."/>
            <person name="Volkman S."/>
            <person name="Adams J."/>
            <person name="Walker B."/>
            <person name="Young S.K."/>
            <person name="Zeng Q."/>
            <person name="Gargeya S."/>
            <person name="Fitzgerald M."/>
            <person name="Haas B."/>
            <person name="Abouelleil A."/>
            <person name="Alvarado L."/>
            <person name="Arachchi H.M."/>
            <person name="Berlin A.M."/>
            <person name="Chapman S.B."/>
            <person name="Dewar J."/>
            <person name="Goldberg J."/>
            <person name="Griggs A."/>
            <person name="Gujja S."/>
            <person name="Hansen M."/>
            <person name="Howarth C."/>
            <person name="Imamovic A."/>
            <person name="Larimer J."/>
            <person name="McCowan C."/>
            <person name="Murphy C."/>
            <person name="Neiman D."/>
            <person name="Pearson M."/>
            <person name="Priest M."/>
            <person name="Roberts A."/>
            <person name="Saif S."/>
            <person name="Shea T."/>
            <person name="Sisk P."/>
            <person name="Sykes S."/>
            <person name="Wortman J."/>
            <person name="Nusbaum C."/>
            <person name="Birren B."/>
        </authorList>
    </citation>
    <scope>NUCLEOTIDE SEQUENCE [LARGE SCALE GENOMIC DNA]</scope>
    <source>
        <strain evidence="2">Santa Lucia</strain>
    </source>
</reference>
<feature type="region of interest" description="Disordered" evidence="1">
    <location>
        <begin position="95"/>
        <end position="119"/>
    </location>
</feature>
<protein>
    <recommendedName>
        <fullName evidence="3">OTU domain-containing protein</fullName>
    </recommendedName>
</protein>
<gene>
    <name evidence="2" type="ORF">PFAG_03539</name>
</gene>
<sequence length="340" mass="40631">MEEEGRISYHEYKRRLKKLTEEIKKEMKKSSNKNKKSETLLNLEEKLNKLNELYNKEDDNKKVEENYNNDDNNKDDPFHTNTLYQMNVMSKKALRNRKKMEHREYEEEQIEKSRNKEGEKEYEELSLNLKKLNKTIYSIAPDGNCLYESIIHQLKYRIHTYQYTITDFLKLINKEQFSLDNINLKDYINTNFFNFNIFNNINPNDLSSDLLRFITSIYLLQNKELFINFIYDSDDCEDNDNEKTINYEDIYLDPEKNYTDIVKNKNKLLTLKNYGLGQGPSNFVFSYPDIKAKGRGGYASEIVKSNILKNKNEYSKNKGGEKYLYECKKHFKINNAYSII</sequence>
<dbReference type="OrthoDB" id="415023at2759"/>